<organism evidence="1 2">
    <name type="scientific">Cetraspora pellucida</name>
    <dbReference type="NCBI Taxonomy" id="1433469"/>
    <lineage>
        <taxon>Eukaryota</taxon>
        <taxon>Fungi</taxon>
        <taxon>Fungi incertae sedis</taxon>
        <taxon>Mucoromycota</taxon>
        <taxon>Glomeromycotina</taxon>
        <taxon>Glomeromycetes</taxon>
        <taxon>Diversisporales</taxon>
        <taxon>Gigasporaceae</taxon>
        <taxon>Cetraspora</taxon>
    </lineage>
</organism>
<dbReference type="Proteomes" id="UP000789759">
    <property type="component" value="Unassembled WGS sequence"/>
</dbReference>
<dbReference type="AlphaFoldDB" id="A0A9N9GJ77"/>
<proteinExistence type="predicted"/>
<dbReference type="GO" id="GO:0005634">
    <property type="term" value="C:nucleus"/>
    <property type="evidence" value="ECO:0007669"/>
    <property type="project" value="InterPro"/>
</dbReference>
<comment type="caution">
    <text evidence="1">The sequence shown here is derived from an EMBL/GenBank/DDBJ whole genome shotgun (WGS) entry which is preliminary data.</text>
</comment>
<dbReference type="GO" id="GO:0003690">
    <property type="term" value="F:double-stranded DNA binding"/>
    <property type="evidence" value="ECO:0007669"/>
    <property type="project" value="InterPro"/>
</dbReference>
<dbReference type="PANTHER" id="PTHR32344">
    <property type="entry name" value="U1-TYPE DOMAIN-CONTAINING PROTEIN"/>
    <property type="match status" value="1"/>
</dbReference>
<accession>A0A9N9GJ77</accession>
<dbReference type="EMBL" id="CAJVQA010005064">
    <property type="protein sequence ID" value="CAG8612295.1"/>
    <property type="molecule type" value="Genomic_DNA"/>
</dbReference>
<reference evidence="1" key="1">
    <citation type="submission" date="2021-06" db="EMBL/GenBank/DDBJ databases">
        <authorList>
            <person name="Kallberg Y."/>
            <person name="Tangrot J."/>
            <person name="Rosling A."/>
        </authorList>
    </citation>
    <scope>NUCLEOTIDE SEQUENCE</scope>
    <source>
        <strain evidence="1">FL966</strain>
    </source>
</reference>
<dbReference type="OrthoDB" id="2406733at2759"/>
<evidence type="ECO:0000313" key="2">
    <source>
        <dbReference type="Proteomes" id="UP000789759"/>
    </source>
</evidence>
<dbReference type="GO" id="GO:0006357">
    <property type="term" value="P:regulation of transcription by RNA polymerase II"/>
    <property type="evidence" value="ECO:0007669"/>
    <property type="project" value="InterPro"/>
</dbReference>
<sequence length="228" mass="26010">MGPKRVSLNSRASEFNDDFIKDENQLMCRFCHHSVCYKVQSVIATHLESKGHKQKKAAAEHVNIQTQQLTLPTAIQAAESRKNIVMSFVKTLVEANIPLEKANKLQPWIRKNVCEGGSISAANILRREYLPITSDSCTCSVINILFSYHGITKLIEVGFLDQVNNRTIDELIIQILVKWSIPFEYPCLIASDSAAYMKKYHHEVLKPLLPQLIHMLEHYLAKLSKYLF</sequence>
<evidence type="ECO:0000313" key="1">
    <source>
        <dbReference type="EMBL" id="CAG8612295.1"/>
    </source>
</evidence>
<protein>
    <submittedName>
        <fullName evidence="1">724_t:CDS:1</fullName>
    </submittedName>
</protein>
<dbReference type="PANTHER" id="PTHR32344:SF1">
    <property type="entry name" value="U1-TYPE DOMAIN-CONTAINING PROTEIN"/>
    <property type="match status" value="1"/>
</dbReference>
<name>A0A9N9GJ77_9GLOM</name>
<dbReference type="InterPro" id="IPR033375">
    <property type="entry name" value="Cggbp1"/>
</dbReference>
<gene>
    <name evidence="1" type="ORF">CPELLU_LOCUS7513</name>
</gene>
<keyword evidence="2" id="KW-1185">Reference proteome</keyword>